<keyword evidence="2" id="KW-1185">Reference proteome</keyword>
<dbReference type="SUPFAM" id="SSF53850">
    <property type="entry name" value="Periplasmic binding protein-like II"/>
    <property type="match status" value="1"/>
</dbReference>
<comment type="caution">
    <text evidence="1">The sequence shown here is derived from an EMBL/GenBank/DDBJ whole genome shotgun (WGS) entry which is preliminary data.</text>
</comment>
<dbReference type="PROSITE" id="PS51318">
    <property type="entry name" value="TAT"/>
    <property type="match status" value="1"/>
</dbReference>
<dbReference type="PANTHER" id="PTHR43649">
    <property type="entry name" value="ARABINOSE-BINDING PROTEIN-RELATED"/>
    <property type="match status" value="1"/>
</dbReference>
<dbReference type="CDD" id="cd13585">
    <property type="entry name" value="PBP2_TMBP_like"/>
    <property type="match status" value="1"/>
</dbReference>
<gene>
    <name evidence="1" type="ORF">DFJ64_2397</name>
</gene>
<accession>A0A3D9VI30</accession>
<evidence type="ECO:0000313" key="1">
    <source>
        <dbReference type="EMBL" id="REF36961.1"/>
    </source>
</evidence>
<dbReference type="Gene3D" id="3.40.190.10">
    <property type="entry name" value="Periplasmic binding protein-like II"/>
    <property type="match status" value="1"/>
</dbReference>
<sequence>MPGRTNSIRSGDVSLPRRSFLTGSSAVLGLAALGALTSCGSDGGGGGGGKALVSWSVWGNPGEVKRLQEFTDDFNERNPGIEAKLIPVPTDQYETKLLTQLSGNTAPDVFYAGDTLLARLVKNNSILPLKERLESEQSESPPEDFFEGLWGNAKDPSGEIYGVTVDCNPVVLWFNTKVLADAGVTTLPTERFEAGEWTREAFEEIAGKVKASGRRVGALGSDWMSVYSWMTANGGKVYENGRFVAHEDPKSVDAFVWLRRMLDQGAFVYAGSLPEGQGQEALFMSNNIAFAMGVGRWVLPLFKQNSALEYDIVPYPSHDGALPVTPVATASMVINTKARDPDAAFTFLTQFVSREGQEFRLADAGNAVPSIKGPDQVVLEGGIPEHARIWLDLREKGYAPPIEESRTPGLRQEISKRIDVVWTRGGDARAALAEIGAVANRMIEKAANG</sequence>
<dbReference type="InterPro" id="IPR006059">
    <property type="entry name" value="SBP"/>
</dbReference>
<dbReference type="Pfam" id="PF01547">
    <property type="entry name" value="SBP_bac_1"/>
    <property type="match status" value="1"/>
</dbReference>
<organism evidence="1 2">
    <name type="scientific">Thermasporomyces composti</name>
    <dbReference type="NCBI Taxonomy" id="696763"/>
    <lineage>
        <taxon>Bacteria</taxon>
        <taxon>Bacillati</taxon>
        <taxon>Actinomycetota</taxon>
        <taxon>Actinomycetes</taxon>
        <taxon>Propionibacteriales</taxon>
        <taxon>Nocardioidaceae</taxon>
        <taxon>Thermasporomyces</taxon>
    </lineage>
</organism>
<dbReference type="EMBL" id="QTUC01000001">
    <property type="protein sequence ID" value="REF36961.1"/>
    <property type="molecule type" value="Genomic_DNA"/>
</dbReference>
<protein>
    <submittedName>
        <fullName evidence="1">Carbohydrate ABC transporter substrate-binding protein (CUT1 family)</fullName>
    </submittedName>
</protein>
<evidence type="ECO:0000313" key="2">
    <source>
        <dbReference type="Proteomes" id="UP000256485"/>
    </source>
</evidence>
<dbReference type="InterPro" id="IPR050490">
    <property type="entry name" value="Bact_solute-bd_prot1"/>
</dbReference>
<dbReference type="RefSeq" id="WP_170152594.1">
    <property type="nucleotide sequence ID" value="NZ_QTUC01000001.1"/>
</dbReference>
<dbReference type="Proteomes" id="UP000256485">
    <property type="component" value="Unassembled WGS sequence"/>
</dbReference>
<proteinExistence type="predicted"/>
<name>A0A3D9VI30_THECX</name>
<reference evidence="1 2" key="1">
    <citation type="submission" date="2018-08" db="EMBL/GenBank/DDBJ databases">
        <title>Sequencing the genomes of 1000 actinobacteria strains.</title>
        <authorList>
            <person name="Klenk H.-P."/>
        </authorList>
    </citation>
    <scope>NUCLEOTIDE SEQUENCE [LARGE SCALE GENOMIC DNA]</scope>
    <source>
        <strain evidence="1 2">DSM 22891</strain>
    </source>
</reference>
<dbReference type="InterPro" id="IPR006311">
    <property type="entry name" value="TAT_signal"/>
</dbReference>
<dbReference type="AlphaFoldDB" id="A0A3D9VI30"/>
<dbReference type="PANTHER" id="PTHR43649:SF12">
    <property type="entry name" value="DIACETYLCHITOBIOSE BINDING PROTEIN DASA"/>
    <property type="match status" value="1"/>
</dbReference>